<dbReference type="PROSITE" id="PS51186">
    <property type="entry name" value="GNAT"/>
    <property type="match status" value="1"/>
</dbReference>
<dbReference type="InterPro" id="IPR051531">
    <property type="entry name" value="N-acetyltransferase"/>
</dbReference>
<organism evidence="2 3">
    <name type="scientific">Paenibacillus sacheonensis</name>
    <dbReference type="NCBI Taxonomy" id="742054"/>
    <lineage>
        <taxon>Bacteria</taxon>
        <taxon>Bacillati</taxon>
        <taxon>Bacillota</taxon>
        <taxon>Bacilli</taxon>
        <taxon>Bacillales</taxon>
        <taxon>Paenibacillaceae</taxon>
        <taxon>Paenibacillus</taxon>
    </lineage>
</organism>
<dbReference type="Pfam" id="PF13302">
    <property type="entry name" value="Acetyltransf_3"/>
    <property type="match status" value="1"/>
</dbReference>
<dbReference type="SUPFAM" id="SSF55729">
    <property type="entry name" value="Acyl-CoA N-acyltransferases (Nat)"/>
    <property type="match status" value="1"/>
</dbReference>
<dbReference type="PANTHER" id="PTHR43792:SF9">
    <property type="entry name" value="RIBOSOMAL-PROTEIN-ALANINE ACETYLTRANSFERASE"/>
    <property type="match status" value="1"/>
</dbReference>
<comment type="caution">
    <text evidence="2">The sequence shown here is derived from an EMBL/GenBank/DDBJ whole genome shotgun (WGS) entry which is preliminary data.</text>
</comment>
<dbReference type="EMBL" id="JAAAMU010000006">
    <property type="protein sequence ID" value="NBC70181.1"/>
    <property type="molecule type" value="Genomic_DNA"/>
</dbReference>
<evidence type="ECO:0000313" key="3">
    <source>
        <dbReference type="Proteomes" id="UP000558113"/>
    </source>
</evidence>
<dbReference type="Proteomes" id="UP000558113">
    <property type="component" value="Unassembled WGS sequence"/>
</dbReference>
<accession>A0A7X4YPJ5</accession>
<gene>
    <name evidence="2" type="ORF">GT003_14375</name>
</gene>
<evidence type="ECO:0000259" key="1">
    <source>
        <dbReference type="PROSITE" id="PS51186"/>
    </source>
</evidence>
<dbReference type="Gene3D" id="3.40.630.30">
    <property type="match status" value="1"/>
</dbReference>
<keyword evidence="2" id="KW-0808">Transferase</keyword>
<dbReference type="GO" id="GO:0005737">
    <property type="term" value="C:cytoplasm"/>
    <property type="evidence" value="ECO:0007669"/>
    <property type="project" value="TreeGrafter"/>
</dbReference>
<dbReference type="InterPro" id="IPR000182">
    <property type="entry name" value="GNAT_dom"/>
</dbReference>
<keyword evidence="3" id="KW-1185">Reference proteome</keyword>
<feature type="domain" description="N-acetyltransferase" evidence="1">
    <location>
        <begin position="22"/>
        <end position="197"/>
    </location>
</feature>
<dbReference type="OrthoDB" id="275901at2"/>
<reference evidence="2 3" key="1">
    <citation type="submission" date="2020-01" db="EMBL/GenBank/DDBJ databases">
        <title>Paenibacillus soybeanensis sp. nov. isolated from the nodules of soybean (Glycine max(L.) Merr).</title>
        <authorList>
            <person name="Wang H."/>
        </authorList>
    </citation>
    <scope>NUCLEOTIDE SEQUENCE [LARGE SCALE GENOMIC DNA]</scope>
    <source>
        <strain evidence="2 3">DSM 23054</strain>
    </source>
</reference>
<dbReference type="AlphaFoldDB" id="A0A7X4YPJ5"/>
<name>A0A7X4YPJ5_9BACL</name>
<sequence>MKSSFGGWTYMNHEFSIDCGDIVLRLFRAEDLDDFHRITHEPEIARFLPGWNAPSKEMRADWLMNYEIPGNERFLQAVRQGTDIGDLQLRLVMTLKSTGAFIGWVCTGIKDELPAPNREIVYGIASAYGGKGYTTSAAAGLIRYLFERELVDELNALALVSNPGSNSVIAKCGFKLQGDVTIDGEVYHHYKLFRNGELQGTT</sequence>
<dbReference type="GO" id="GO:0008999">
    <property type="term" value="F:protein-N-terminal-alanine acetyltransferase activity"/>
    <property type="evidence" value="ECO:0007669"/>
    <property type="project" value="TreeGrafter"/>
</dbReference>
<evidence type="ECO:0000313" key="2">
    <source>
        <dbReference type="EMBL" id="NBC70181.1"/>
    </source>
</evidence>
<dbReference type="InterPro" id="IPR016181">
    <property type="entry name" value="Acyl_CoA_acyltransferase"/>
</dbReference>
<proteinExistence type="predicted"/>
<protein>
    <submittedName>
        <fullName evidence="2">GNAT family N-acetyltransferase</fullName>
    </submittedName>
</protein>
<dbReference type="PANTHER" id="PTHR43792">
    <property type="entry name" value="GNAT FAMILY, PUTATIVE (AFU_ORTHOLOGUE AFUA_3G00765)-RELATED-RELATED"/>
    <property type="match status" value="1"/>
</dbReference>